<dbReference type="STRING" id="695850.A0A067CSB2"/>
<organism evidence="3 4">
    <name type="scientific">Saprolegnia parasitica (strain CBS 223.65)</name>
    <dbReference type="NCBI Taxonomy" id="695850"/>
    <lineage>
        <taxon>Eukaryota</taxon>
        <taxon>Sar</taxon>
        <taxon>Stramenopiles</taxon>
        <taxon>Oomycota</taxon>
        <taxon>Saprolegniomycetes</taxon>
        <taxon>Saprolegniales</taxon>
        <taxon>Saprolegniaceae</taxon>
        <taxon>Saprolegnia</taxon>
    </lineage>
</organism>
<dbReference type="AlphaFoldDB" id="A0A067CSB2"/>
<feature type="domain" description="Non-haem dioxygenase N-terminal" evidence="2">
    <location>
        <begin position="55"/>
        <end position="178"/>
    </location>
</feature>
<dbReference type="Pfam" id="PF14226">
    <property type="entry name" value="DIOX_N"/>
    <property type="match status" value="1"/>
</dbReference>
<dbReference type="RefSeq" id="XP_012199923.1">
    <property type="nucleotide sequence ID" value="XM_012344533.1"/>
</dbReference>
<evidence type="ECO:0000259" key="1">
    <source>
        <dbReference type="Pfam" id="PF03171"/>
    </source>
</evidence>
<accession>A0A067CSB2</accession>
<evidence type="ECO:0000313" key="4">
    <source>
        <dbReference type="Proteomes" id="UP000030745"/>
    </source>
</evidence>
<protein>
    <submittedName>
        <fullName evidence="3">Uncharacterized protein</fullName>
    </submittedName>
</protein>
<dbReference type="InterPro" id="IPR044861">
    <property type="entry name" value="IPNS-like_FE2OG_OXY"/>
</dbReference>
<dbReference type="PANTHER" id="PTHR48420:SF1">
    <property type="entry name" value="NON-HAEM DIOXYGENASE N-TERMINAL DOMAIN-CONTAINING PROTEIN"/>
    <property type="match status" value="1"/>
</dbReference>
<dbReference type="Proteomes" id="UP000030745">
    <property type="component" value="Unassembled WGS sequence"/>
</dbReference>
<feature type="domain" description="Isopenicillin N synthase-like Fe(2+) 2OG dioxygenase" evidence="1">
    <location>
        <begin position="282"/>
        <end position="359"/>
    </location>
</feature>
<dbReference type="InterPro" id="IPR026992">
    <property type="entry name" value="DIOX_N"/>
</dbReference>
<dbReference type="PANTHER" id="PTHR48420">
    <property type="entry name" value="NON-HAEM DIOXYGENASE N-TERMINAL DOMAIN-CONTAINING PROTEIN"/>
    <property type="match status" value="1"/>
</dbReference>
<sequence>MYQRFKANHHPHLAIWLRSANRRPGIPLGSFSHLLASQHSKMSTETIAALPAQHVPIVDFATLTDSNELGSLIEAAYGPKGLGIMAVANVPGLEELRMKLLPLAFRFANLPADVKTKYELEKAYYSFGWSHGKENLQGKPDYSKGSFYDNPLHNVKTDDAQLIKEFPTFYHDNIWPTEEIPELEDAFMKLGQLIVSTGLLVAKQCDKYVESQCPTYEAGKLYRIIKESRSCVGRLLHYFAMAAADLEKRDVSSESVEAEFSSWCGWHNDHSALTGLVQALFTDMSGATIDNPDPSAGLYIKNRDGQIVRALIPKGHLVYQIGETSQILTGGILQATPHAVRGPQVPNVNRETMAVFMGPEHNEPMYIPEGMSPESAGQTANLPLGVPPLLSRWDNSMVFHQFTKKTLDAYYDLSKSP</sequence>
<dbReference type="EMBL" id="KK583206">
    <property type="protein sequence ID" value="KDO29421.1"/>
    <property type="molecule type" value="Genomic_DNA"/>
</dbReference>
<dbReference type="OrthoDB" id="438224at2759"/>
<proteinExistence type="predicted"/>
<dbReference type="Pfam" id="PF03171">
    <property type="entry name" value="2OG-FeII_Oxy"/>
    <property type="match status" value="1"/>
</dbReference>
<dbReference type="GeneID" id="24128331"/>
<keyword evidence="4" id="KW-1185">Reference proteome</keyword>
<gene>
    <name evidence="3" type="ORF">SPRG_05958</name>
</gene>
<dbReference type="InterPro" id="IPR027443">
    <property type="entry name" value="IPNS-like_sf"/>
</dbReference>
<reference evidence="3 4" key="1">
    <citation type="journal article" date="2013" name="PLoS Genet.">
        <title>Distinctive expansion of potential virulence genes in the genome of the oomycete fish pathogen Saprolegnia parasitica.</title>
        <authorList>
            <person name="Jiang R.H."/>
            <person name="de Bruijn I."/>
            <person name="Haas B.J."/>
            <person name="Belmonte R."/>
            <person name="Lobach L."/>
            <person name="Christie J."/>
            <person name="van den Ackerveken G."/>
            <person name="Bottin A."/>
            <person name="Bulone V."/>
            <person name="Diaz-Moreno S.M."/>
            <person name="Dumas B."/>
            <person name="Fan L."/>
            <person name="Gaulin E."/>
            <person name="Govers F."/>
            <person name="Grenville-Briggs L.J."/>
            <person name="Horner N.R."/>
            <person name="Levin J.Z."/>
            <person name="Mammella M."/>
            <person name="Meijer H.J."/>
            <person name="Morris P."/>
            <person name="Nusbaum C."/>
            <person name="Oome S."/>
            <person name="Phillips A.J."/>
            <person name="van Rooyen D."/>
            <person name="Rzeszutek E."/>
            <person name="Saraiva M."/>
            <person name="Secombes C.J."/>
            <person name="Seidl M.F."/>
            <person name="Snel B."/>
            <person name="Stassen J.H."/>
            <person name="Sykes S."/>
            <person name="Tripathy S."/>
            <person name="van den Berg H."/>
            <person name="Vega-Arreguin J.C."/>
            <person name="Wawra S."/>
            <person name="Young S.K."/>
            <person name="Zeng Q."/>
            <person name="Dieguez-Uribeondo J."/>
            <person name="Russ C."/>
            <person name="Tyler B.M."/>
            <person name="van West P."/>
        </authorList>
    </citation>
    <scope>NUCLEOTIDE SEQUENCE [LARGE SCALE GENOMIC DNA]</scope>
    <source>
        <strain evidence="3 4">CBS 223.65</strain>
    </source>
</reference>
<name>A0A067CSB2_SAPPC</name>
<dbReference type="KEGG" id="spar:SPRG_05958"/>
<evidence type="ECO:0000313" key="3">
    <source>
        <dbReference type="EMBL" id="KDO29421.1"/>
    </source>
</evidence>
<dbReference type="SUPFAM" id="SSF51197">
    <property type="entry name" value="Clavaminate synthase-like"/>
    <property type="match status" value="1"/>
</dbReference>
<dbReference type="VEuPathDB" id="FungiDB:SPRG_05958"/>
<dbReference type="Gene3D" id="2.60.120.330">
    <property type="entry name" value="B-lactam Antibiotic, Isopenicillin N Synthase, Chain"/>
    <property type="match status" value="1"/>
</dbReference>
<dbReference type="OMA" id="LYIHSRT"/>
<evidence type="ECO:0000259" key="2">
    <source>
        <dbReference type="Pfam" id="PF14226"/>
    </source>
</evidence>